<keyword evidence="4" id="KW-1003">Cell membrane</keyword>
<dbReference type="Pfam" id="PF00528">
    <property type="entry name" value="BPD_transp_1"/>
    <property type="match status" value="1"/>
</dbReference>
<keyword evidence="3 9" id="KW-0813">Transport</keyword>
<dbReference type="PROSITE" id="PS50928">
    <property type="entry name" value="ABC_TM1"/>
    <property type="match status" value="1"/>
</dbReference>
<evidence type="ECO:0000256" key="8">
    <source>
        <dbReference type="ARBA" id="ARBA00023136"/>
    </source>
</evidence>
<comment type="subcellular location">
    <subcellularLocation>
        <location evidence="1 9">Cell membrane</location>
        <topology evidence="1 9">Multi-pass membrane protein</topology>
    </subcellularLocation>
</comment>
<evidence type="ECO:0000256" key="6">
    <source>
        <dbReference type="ARBA" id="ARBA00022970"/>
    </source>
</evidence>
<dbReference type="NCBIfam" id="TIGR01726">
    <property type="entry name" value="HEQRo_perm_3TM"/>
    <property type="match status" value="1"/>
</dbReference>
<feature type="transmembrane region" description="Helical" evidence="9">
    <location>
        <begin position="20"/>
        <end position="43"/>
    </location>
</feature>
<evidence type="ECO:0000256" key="4">
    <source>
        <dbReference type="ARBA" id="ARBA00022475"/>
    </source>
</evidence>
<dbReference type="Proteomes" id="UP001519289">
    <property type="component" value="Unassembled WGS sequence"/>
</dbReference>
<dbReference type="Gene3D" id="1.10.3720.10">
    <property type="entry name" value="MetI-like"/>
    <property type="match status" value="1"/>
</dbReference>
<evidence type="ECO:0000256" key="5">
    <source>
        <dbReference type="ARBA" id="ARBA00022692"/>
    </source>
</evidence>
<dbReference type="SUPFAM" id="SSF161098">
    <property type="entry name" value="MetI-like"/>
    <property type="match status" value="1"/>
</dbReference>
<evidence type="ECO:0000256" key="7">
    <source>
        <dbReference type="ARBA" id="ARBA00022989"/>
    </source>
</evidence>
<keyword evidence="8 9" id="KW-0472">Membrane</keyword>
<evidence type="ECO:0000256" key="3">
    <source>
        <dbReference type="ARBA" id="ARBA00022448"/>
    </source>
</evidence>
<dbReference type="PANTHER" id="PTHR30614">
    <property type="entry name" value="MEMBRANE COMPONENT OF AMINO ACID ABC TRANSPORTER"/>
    <property type="match status" value="1"/>
</dbReference>
<evidence type="ECO:0000256" key="2">
    <source>
        <dbReference type="ARBA" id="ARBA00010072"/>
    </source>
</evidence>
<comment type="similarity">
    <text evidence="2">Belongs to the binding-protein-dependent transport system permease family. HisMQ subfamily.</text>
</comment>
<comment type="caution">
    <text evidence="11">The sequence shown here is derived from an EMBL/GenBank/DDBJ whole genome shotgun (WGS) entry which is preliminary data.</text>
</comment>
<keyword evidence="6" id="KW-0029">Amino-acid transport</keyword>
<protein>
    <submittedName>
        <fullName evidence="11">His/Glu/Gln/Arg/opine family amino acid ABC transporter permease subunit</fullName>
    </submittedName>
</protein>
<accession>A0ABS4JVJ1</accession>
<dbReference type="InterPro" id="IPR035906">
    <property type="entry name" value="MetI-like_sf"/>
</dbReference>
<keyword evidence="7 9" id="KW-1133">Transmembrane helix</keyword>
<dbReference type="PANTHER" id="PTHR30614:SF20">
    <property type="entry name" value="GLUTAMINE TRANSPORT SYSTEM PERMEASE PROTEIN GLNP"/>
    <property type="match status" value="1"/>
</dbReference>
<dbReference type="InterPro" id="IPR010065">
    <property type="entry name" value="AA_ABC_transptr_permease_3TM"/>
</dbReference>
<keyword evidence="12" id="KW-1185">Reference proteome</keyword>
<sequence>MNWRWDVVQMAWPVVFEGAKLTLVISALGILFGSIIGFLVGLIRSRRPDSLPLRLLFWLAGGYVELVRGTPFLVQLYLVNYGPYLLLGTNIPELTAGVIAISLNSGAYVAEIARGAIQSIDKGQMEAGRSLGLTYGQTMRHIILPQALRRALPPLANEFVTLIKESSVVSVLGIQETTFKGRMVGTTTFAPFEPMLVVTVYYLIMTGVTSQLVRLLERRMGRSDSH</sequence>
<feature type="domain" description="ABC transmembrane type-1" evidence="10">
    <location>
        <begin position="19"/>
        <end position="213"/>
    </location>
</feature>
<dbReference type="InterPro" id="IPR000515">
    <property type="entry name" value="MetI-like"/>
</dbReference>
<gene>
    <name evidence="11" type="ORF">J2Z79_003016</name>
</gene>
<feature type="transmembrane region" description="Helical" evidence="9">
    <location>
        <begin position="55"/>
        <end position="78"/>
    </location>
</feature>
<feature type="transmembrane region" description="Helical" evidence="9">
    <location>
        <begin position="195"/>
        <end position="216"/>
    </location>
</feature>
<evidence type="ECO:0000256" key="1">
    <source>
        <dbReference type="ARBA" id="ARBA00004651"/>
    </source>
</evidence>
<evidence type="ECO:0000313" key="12">
    <source>
        <dbReference type="Proteomes" id="UP001519289"/>
    </source>
</evidence>
<reference evidence="11 12" key="1">
    <citation type="submission" date="2021-03" db="EMBL/GenBank/DDBJ databases">
        <title>Genomic Encyclopedia of Type Strains, Phase IV (KMG-IV): sequencing the most valuable type-strain genomes for metagenomic binning, comparative biology and taxonomic classification.</title>
        <authorList>
            <person name="Goeker M."/>
        </authorList>
    </citation>
    <scope>NUCLEOTIDE SEQUENCE [LARGE SCALE GENOMIC DNA]</scope>
    <source>
        <strain evidence="11 12">DSM 27138</strain>
    </source>
</reference>
<dbReference type="EMBL" id="JAGGLG010000031">
    <property type="protein sequence ID" value="MBP2019574.1"/>
    <property type="molecule type" value="Genomic_DNA"/>
</dbReference>
<name>A0ABS4JVJ1_9FIRM</name>
<organism evidence="11 12">
    <name type="scientific">Symbiobacterium terraclitae</name>
    <dbReference type="NCBI Taxonomy" id="557451"/>
    <lineage>
        <taxon>Bacteria</taxon>
        <taxon>Bacillati</taxon>
        <taxon>Bacillota</taxon>
        <taxon>Clostridia</taxon>
        <taxon>Eubacteriales</taxon>
        <taxon>Symbiobacteriaceae</taxon>
        <taxon>Symbiobacterium</taxon>
    </lineage>
</organism>
<proteinExistence type="inferred from homology"/>
<evidence type="ECO:0000313" key="11">
    <source>
        <dbReference type="EMBL" id="MBP2019574.1"/>
    </source>
</evidence>
<dbReference type="InterPro" id="IPR043429">
    <property type="entry name" value="ArtM/GltK/GlnP/TcyL/YhdX-like"/>
</dbReference>
<keyword evidence="5 9" id="KW-0812">Transmembrane</keyword>
<evidence type="ECO:0000259" key="10">
    <source>
        <dbReference type="PROSITE" id="PS50928"/>
    </source>
</evidence>
<dbReference type="RefSeq" id="WP_245302823.1">
    <property type="nucleotide sequence ID" value="NZ_JAGGLG010000031.1"/>
</dbReference>
<evidence type="ECO:0000256" key="9">
    <source>
        <dbReference type="RuleBase" id="RU363032"/>
    </source>
</evidence>
<dbReference type="CDD" id="cd06261">
    <property type="entry name" value="TM_PBP2"/>
    <property type="match status" value="1"/>
</dbReference>